<comment type="caution">
    <text evidence="2">The sequence shown here is derived from an EMBL/GenBank/DDBJ whole genome shotgun (WGS) entry which is preliminary data.</text>
</comment>
<dbReference type="Proteomes" id="UP000807115">
    <property type="component" value="Chromosome 4"/>
</dbReference>
<reference evidence="2" key="1">
    <citation type="journal article" date="2019" name="BMC Genomics">
        <title>A new reference genome for Sorghum bicolor reveals high levels of sequence similarity between sweet and grain genotypes: implications for the genetics of sugar metabolism.</title>
        <authorList>
            <person name="Cooper E.A."/>
            <person name="Brenton Z.W."/>
            <person name="Flinn B.S."/>
            <person name="Jenkins J."/>
            <person name="Shu S."/>
            <person name="Flowers D."/>
            <person name="Luo F."/>
            <person name="Wang Y."/>
            <person name="Xia P."/>
            <person name="Barry K."/>
            <person name="Daum C."/>
            <person name="Lipzen A."/>
            <person name="Yoshinaga Y."/>
            <person name="Schmutz J."/>
            <person name="Saski C."/>
            <person name="Vermerris W."/>
            <person name="Kresovich S."/>
        </authorList>
    </citation>
    <scope>NUCLEOTIDE SEQUENCE</scope>
</reference>
<gene>
    <name evidence="2" type="ORF">BDA96_04G148000</name>
</gene>
<dbReference type="EMBL" id="CM027683">
    <property type="protein sequence ID" value="KAG0532934.1"/>
    <property type="molecule type" value="Genomic_DNA"/>
</dbReference>
<dbReference type="AlphaFoldDB" id="A0A921R2V6"/>
<sequence length="299" mass="32798">MVWLGDDFDLQGFFHMSSTSGRKSGYAPGSNSTTHNAYSLKNIDLALPELGDFQVQPAIEPAVRKHGQLLLEELSTVIVSSAHISSTCLPQKMVVVLPNRLSSLSLEIFDIASSSKTNQTLSAFAKDDYTNQSVNMGAHSGGHGRDPHDAHLHSDSLRKADASGHCHLEFYAKSRADDESAAMDEDSPAGPNDGTSCGIEIANTCDVNRTDMYKNQDCFSAELVAHLNTDKSKPNPNKRSAHLNLEKSKRKPNKRMNKRSESRPCYLEASVRIKADGAISLAYDKYIQHCLKNPKGYDD</sequence>
<feature type="compositionally biased region" description="Basic residues" evidence="1">
    <location>
        <begin position="248"/>
        <end position="257"/>
    </location>
</feature>
<name>A0A921R2V6_SORBI</name>
<proteinExistence type="predicted"/>
<reference evidence="2" key="2">
    <citation type="submission" date="2020-10" db="EMBL/GenBank/DDBJ databases">
        <authorList>
            <person name="Cooper E.A."/>
            <person name="Brenton Z.W."/>
            <person name="Flinn B.S."/>
            <person name="Jenkins J."/>
            <person name="Shu S."/>
            <person name="Flowers D."/>
            <person name="Luo F."/>
            <person name="Wang Y."/>
            <person name="Xia P."/>
            <person name="Barry K."/>
            <person name="Daum C."/>
            <person name="Lipzen A."/>
            <person name="Yoshinaga Y."/>
            <person name="Schmutz J."/>
            <person name="Saski C."/>
            <person name="Vermerris W."/>
            <person name="Kresovich S."/>
        </authorList>
    </citation>
    <scope>NUCLEOTIDE SEQUENCE</scope>
</reference>
<protein>
    <submittedName>
        <fullName evidence="2">Uncharacterized protein</fullName>
    </submittedName>
</protein>
<evidence type="ECO:0000313" key="2">
    <source>
        <dbReference type="EMBL" id="KAG0532934.1"/>
    </source>
</evidence>
<evidence type="ECO:0000313" key="3">
    <source>
        <dbReference type="Proteomes" id="UP000807115"/>
    </source>
</evidence>
<accession>A0A921R2V6</accession>
<organism evidence="2 3">
    <name type="scientific">Sorghum bicolor</name>
    <name type="common">Sorghum</name>
    <name type="synonym">Sorghum vulgare</name>
    <dbReference type="NCBI Taxonomy" id="4558"/>
    <lineage>
        <taxon>Eukaryota</taxon>
        <taxon>Viridiplantae</taxon>
        <taxon>Streptophyta</taxon>
        <taxon>Embryophyta</taxon>
        <taxon>Tracheophyta</taxon>
        <taxon>Spermatophyta</taxon>
        <taxon>Magnoliopsida</taxon>
        <taxon>Liliopsida</taxon>
        <taxon>Poales</taxon>
        <taxon>Poaceae</taxon>
        <taxon>PACMAD clade</taxon>
        <taxon>Panicoideae</taxon>
        <taxon>Andropogonodae</taxon>
        <taxon>Andropogoneae</taxon>
        <taxon>Sorghinae</taxon>
        <taxon>Sorghum</taxon>
    </lineage>
</organism>
<evidence type="ECO:0000256" key="1">
    <source>
        <dbReference type="SAM" id="MobiDB-lite"/>
    </source>
</evidence>
<feature type="region of interest" description="Disordered" evidence="1">
    <location>
        <begin position="229"/>
        <end position="263"/>
    </location>
</feature>